<evidence type="ECO:0000313" key="1">
    <source>
        <dbReference type="EMBL" id="GFJ78658.1"/>
    </source>
</evidence>
<dbReference type="RefSeq" id="WP_218579016.1">
    <property type="nucleotide sequence ID" value="NZ_BAABGO010000001.1"/>
</dbReference>
<gene>
    <name evidence="1" type="ORF">Phou_028380</name>
</gene>
<reference evidence="1 2" key="2">
    <citation type="submission" date="2020-03" db="EMBL/GenBank/DDBJ databases">
        <authorList>
            <person name="Ichikawa N."/>
            <person name="Kimura A."/>
            <person name="Kitahashi Y."/>
            <person name="Uohara A."/>
        </authorList>
    </citation>
    <scope>NUCLEOTIDE SEQUENCE [LARGE SCALE GENOMIC DNA]</scope>
    <source>
        <strain evidence="1 2">NBRC 108639</strain>
    </source>
</reference>
<evidence type="ECO:0000313" key="2">
    <source>
        <dbReference type="Proteomes" id="UP000482800"/>
    </source>
</evidence>
<sequence length="57" mass="6090">MDATADDSQFDLIDLNAISLVDLRGLDGSAFGQSLRRILDDIDRPQDAVAGWNAAIG</sequence>
<dbReference type="InterPro" id="IPR026334">
    <property type="entry name" value="FxSxx-COOH"/>
</dbReference>
<organism evidence="1 2">
    <name type="scientific">Phytohabitans houttuyneae</name>
    <dbReference type="NCBI Taxonomy" id="1076126"/>
    <lineage>
        <taxon>Bacteria</taxon>
        <taxon>Bacillati</taxon>
        <taxon>Actinomycetota</taxon>
        <taxon>Actinomycetes</taxon>
        <taxon>Micromonosporales</taxon>
        <taxon>Micromonosporaceae</taxon>
    </lineage>
</organism>
<keyword evidence="2" id="KW-1185">Reference proteome</keyword>
<dbReference type="AlphaFoldDB" id="A0A6V8K8N5"/>
<dbReference type="NCBIfam" id="TIGR04268">
    <property type="entry name" value="FxSxx-COOH"/>
    <property type="match status" value="1"/>
</dbReference>
<accession>A0A6V8K8N5</accession>
<dbReference type="Proteomes" id="UP000482800">
    <property type="component" value="Unassembled WGS sequence"/>
</dbReference>
<reference evidence="1 2" key="1">
    <citation type="submission" date="2020-03" db="EMBL/GenBank/DDBJ databases">
        <title>Whole genome shotgun sequence of Phytohabitans houttuyneae NBRC 108639.</title>
        <authorList>
            <person name="Komaki H."/>
            <person name="Tamura T."/>
        </authorList>
    </citation>
    <scope>NUCLEOTIDE SEQUENCE [LARGE SCALE GENOMIC DNA]</scope>
    <source>
        <strain evidence="1 2">NBRC 108639</strain>
    </source>
</reference>
<evidence type="ECO:0008006" key="3">
    <source>
        <dbReference type="Google" id="ProtNLM"/>
    </source>
</evidence>
<comment type="caution">
    <text evidence="1">The sequence shown here is derived from an EMBL/GenBank/DDBJ whole genome shotgun (WGS) entry which is preliminary data.</text>
</comment>
<protein>
    <recommendedName>
        <fullName evidence="3">FXSXX-COOH protein</fullName>
    </recommendedName>
</protein>
<name>A0A6V8K8N5_9ACTN</name>
<dbReference type="EMBL" id="BLPF01000001">
    <property type="protein sequence ID" value="GFJ78658.1"/>
    <property type="molecule type" value="Genomic_DNA"/>
</dbReference>
<proteinExistence type="predicted"/>